<reference evidence="2" key="1">
    <citation type="submission" date="2023-10" db="EMBL/GenBank/DDBJ databases">
        <authorList>
            <person name="Chen Y."/>
            <person name="Shah S."/>
            <person name="Dougan E. K."/>
            <person name="Thang M."/>
            <person name="Chan C."/>
        </authorList>
    </citation>
    <scope>NUCLEOTIDE SEQUENCE [LARGE SCALE GENOMIC DNA]</scope>
</reference>
<evidence type="ECO:0000313" key="2">
    <source>
        <dbReference type="EMBL" id="CAK0816649.1"/>
    </source>
</evidence>
<protein>
    <submittedName>
        <fullName evidence="2">Uncharacterized protein</fullName>
    </submittedName>
</protein>
<dbReference type="Proteomes" id="UP001189429">
    <property type="component" value="Unassembled WGS sequence"/>
</dbReference>
<proteinExistence type="predicted"/>
<keyword evidence="3" id="KW-1185">Reference proteome</keyword>
<sequence>MRYHGECFSGFADPRSQASSSHHQGPLAGTQLGAAPAEKAGAKMRTGSHFESAGRVAPALAESLGGKFGGQMSMGHNGFGSRSSKGRPAPEPRRRPGGLTEQRLAAHERALAAVPEDEAPDEGWLVGFPWKKLLSSS</sequence>
<organism evidence="2 3">
    <name type="scientific">Prorocentrum cordatum</name>
    <dbReference type="NCBI Taxonomy" id="2364126"/>
    <lineage>
        <taxon>Eukaryota</taxon>
        <taxon>Sar</taxon>
        <taxon>Alveolata</taxon>
        <taxon>Dinophyceae</taxon>
        <taxon>Prorocentrales</taxon>
        <taxon>Prorocentraceae</taxon>
        <taxon>Prorocentrum</taxon>
    </lineage>
</organism>
<gene>
    <name evidence="2" type="ORF">PCOR1329_LOCUS19520</name>
</gene>
<dbReference type="EMBL" id="CAUYUJ010006236">
    <property type="protein sequence ID" value="CAK0816649.1"/>
    <property type="molecule type" value="Genomic_DNA"/>
</dbReference>
<evidence type="ECO:0000256" key="1">
    <source>
        <dbReference type="SAM" id="MobiDB-lite"/>
    </source>
</evidence>
<comment type="caution">
    <text evidence="2">The sequence shown here is derived from an EMBL/GenBank/DDBJ whole genome shotgun (WGS) entry which is preliminary data.</text>
</comment>
<evidence type="ECO:0000313" key="3">
    <source>
        <dbReference type="Proteomes" id="UP001189429"/>
    </source>
</evidence>
<accession>A0ABN9RIX6</accession>
<name>A0ABN9RIX6_9DINO</name>
<feature type="region of interest" description="Disordered" evidence="1">
    <location>
        <begin position="1"/>
        <end position="100"/>
    </location>
</feature>